<dbReference type="AlphaFoldDB" id="A0A0B2SSN5"/>
<dbReference type="InterPro" id="IPR044646">
    <property type="entry name" value="EMB1417-like"/>
</dbReference>
<feature type="transmembrane region" description="Helical" evidence="1">
    <location>
        <begin position="42"/>
        <end position="62"/>
    </location>
</feature>
<name>A0A0B2SSN5_GLYSO</name>
<dbReference type="PANTHER" id="PTHR46782:SF2">
    <property type="entry name" value="OS07G0545900 PROTEIN"/>
    <property type="match status" value="1"/>
</dbReference>
<keyword evidence="1" id="KW-0472">Membrane</keyword>
<dbReference type="EMBL" id="KN640579">
    <property type="protein sequence ID" value="KHN47539.1"/>
    <property type="molecule type" value="Genomic_DNA"/>
</dbReference>
<keyword evidence="1" id="KW-1133">Transmembrane helix</keyword>
<organism evidence="2">
    <name type="scientific">Glycine soja</name>
    <name type="common">Wild soybean</name>
    <dbReference type="NCBI Taxonomy" id="3848"/>
    <lineage>
        <taxon>Eukaryota</taxon>
        <taxon>Viridiplantae</taxon>
        <taxon>Streptophyta</taxon>
        <taxon>Embryophyta</taxon>
        <taxon>Tracheophyta</taxon>
        <taxon>Spermatophyta</taxon>
        <taxon>Magnoliopsida</taxon>
        <taxon>eudicotyledons</taxon>
        <taxon>Gunneridae</taxon>
        <taxon>Pentapetalae</taxon>
        <taxon>rosids</taxon>
        <taxon>fabids</taxon>
        <taxon>Fabales</taxon>
        <taxon>Fabaceae</taxon>
        <taxon>Papilionoideae</taxon>
        <taxon>50 kb inversion clade</taxon>
        <taxon>NPAAA clade</taxon>
        <taxon>indigoferoid/millettioid clade</taxon>
        <taxon>Phaseoleae</taxon>
        <taxon>Glycine</taxon>
        <taxon>Glycine subgen. Soja</taxon>
    </lineage>
</organism>
<dbReference type="Proteomes" id="UP000053555">
    <property type="component" value="Unassembled WGS sequence"/>
</dbReference>
<evidence type="ECO:0000313" key="2">
    <source>
        <dbReference type="EMBL" id="KHN47539.1"/>
    </source>
</evidence>
<proteinExistence type="predicted"/>
<sequence>MVYKLPNEKEVVYGALDKRTTWETEFLVIAVSKALQILKKKVRCYIVAGEMSGGAVIIIGVAKTLS</sequence>
<protein>
    <submittedName>
        <fullName evidence="2">Pentatricopeptide repeat-containing protein, chloroplastic</fullName>
    </submittedName>
</protein>
<evidence type="ECO:0000256" key="1">
    <source>
        <dbReference type="SAM" id="Phobius"/>
    </source>
</evidence>
<gene>
    <name evidence="2" type="ORF">glysoja_040074</name>
</gene>
<accession>A0A0B2SSN5</accession>
<keyword evidence="1" id="KW-0812">Transmembrane</keyword>
<reference evidence="2" key="1">
    <citation type="submission" date="2014-07" db="EMBL/GenBank/DDBJ databases">
        <title>Identification of a novel salt tolerance gene in wild soybean by whole-genome sequencing.</title>
        <authorList>
            <person name="Lam H.-M."/>
            <person name="Qi X."/>
            <person name="Li M.-W."/>
            <person name="Liu X."/>
            <person name="Xie M."/>
            <person name="Ni M."/>
            <person name="Xu X."/>
        </authorList>
    </citation>
    <scope>NUCLEOTIDE SEQUENCE [LARGE SCALE GENOMIC DNA]</scope>
    <source>
        <tissue evidence="2">Root</tissue>
    </source>
</reference>
<dbReference type="PANTHER" id="PTHR46782">
    <property type="entry name" value="OS01G0757700 PROTEIN"/>
    <property type="match status" value="1"/>
</dbReference>